<evidence type="ECO:0000313" key="1">
    <source>
        <dbReference type="EMBL" id="SLM12975.1"/>
    </source>
</evidence>
<name>A0A3P3XIN8_9SPIR</name>
<dbReference type="AlphaFoldDB" id="A0A3P3XIN8"/>
<accession>A0A3P3XIN8</accession>
<proteinExistence type="predicted"/>
<reference evidence="1" key="1">
    <citation type="submission" date="2017-02" db="EMBL/GenBank/DDBJ databases">
        <authorList>
            <person name="Regsiter A."/>
            <person name="William W."/>
        </authorList>
    </citation>
    <scope>NUCLEOTIDE SEQUENCE</scope>
    <source>
        <strain evidence="1">Bib</strain>
    </source>
</reference>
<dbReference type="EMBL" id="FWDM01000020">
    <property type="protein sequence ID" value="SLM12975.1"/>
    <property type="molecule type" value="Genomic_DNA"/>
</dbReference>
<protein>
    <submittedName>
        <fullName evidence="1">Uncharacterized protein</fullName>
    </submittedName>
</protein>
<organism evidence="1">
    <name type="scientific">uncultured spirochete</name>
    <dbReference type="NCBI Taxonomy" id="156406"/>
    <lineage>
        <taxon>Bacteria</taxon>
        <taxon>Pseudomonadati</taxon>
        <taxon>Spirochaetota</taxon>
        <taxon>Spirochaetia</taxon>
        <taxon>Spirochaetales</taxon>
        <taxon>environmental samples</taxon>
    </lineage>
</organism>
<sequence>MKNAHVKLRTSREFPTISIDDAFKINRNFEKRRNDKTVAVSWWVCYAVLDLGLRQPGYCSS</sequence>
<gene>
    <name evidence="1" type="ORF">SPIROBIBN47_270035</name>
</gene>